<protein>
    <submittedName>
        <fullName evidence="2">Uncharacterized protein</fullName>
    </submittedName>
</protein>
<feature type="region of interest" description="Disordered" evidence="1">
    <location>
        <begin position="82"/>
        <end position="106"/>
    </location>
</feature>
<gene>
    <name evidence="2" type="ORF">SNAT2548_LOCUS16354</name>
</gene>
<sequence>VTLVQMLKELKDQGRQGAQQWGVAAARSAAALNQLTEILKHIMQATVQIHQHGSTTFLESGDVARYTERSWSRAGSMLAVSQLPDQKREANKQTALPGAIKKRRSK</sequence>
<comment type="caution">
    <text evidence="2">The sequence shown here is derived from an EMBL/GenBank/DDBJ whole genome shotgun (WGS) entry which is preliminary data.</text>
</comment>
<evidence type="ECO:0000313" key="3">
    <source>
        <dbReference type="Proteomes" id="UP000604046"/>
    </source>
</evidence>
<evidence type="ECO:0000256" key="1">
    <source>
        <dbReference type="SAM" id="MobiDB-lite"/>
    </source>
</evidence>
<name>A0A812NRQ3_9DINO</name>
<proteinExistence type="predicted"/>
<dbReference type="AlphaFoldDB" id="A0A812NRQ3"/>
<evidence type="ECO:0000313" key="2">
    <source>
        <dbReference type="EMBL" id="CAE7311207.1"/>
    </source>
</evidence>
<keyword evidence="3" id="KW-1185">Reference proteome</keyword>
<feature type="non-terminal residue" evidence="2">
    <location>
        <position position="106"/>
    </location>
</feature>
<accession>A0A812NRQ3</accession>
<feature type="non-terminal residue" evidence="2">
    <location>
        <position position="1"/>
    </location>
</feature>
<reference evidence="2" key="1">
    <citation type="submission" date="2021-02" db="EMBL/GenBank/DDBJ databases">
        <authorList>
            <person name="Dougan E. K."/>
            <person name="Rhodes N."/>
            <person name="Thang M."/>
            <person name="Chan C."/>
        </authorList>
    </citation>
    <scope>NUCLEOTIDE SEQUENCE</scope>
</reference>
<dbReference type="EMBL" id="CAJNDS010002079">
    <property type="protein sequence ID" value="CAE7311207.1"/>
    <property type="molecule type" value="Genomic_DNA"/>
</dbReference>
<dbReference type="Proteomes" id="UP000604046">
    <property type="component" value="Unassembled WGS sequence"/>
</dbReference>
<organism evidence="2 3">
    <name type="scientific">Symbiodinium natans</name>
    <dbReference type="NCBI Taxonomy" id="878477"/>
    <lineage>
        <taxon>Eukaryota</taxon>
        <taxon>Sar</taxon>
        <taxon>Alveolata</taxon>
        <taxon>Dinophyceae</taxon>
        <taxon>Suessiales</taxon>
        <taxon>Symbiodiniaceae</taxon>
        <taxon>Symbiodinium</taxon>
    </lineage>
</organism>